<dbReference type="InterPro" id="IPR050734">
    <property type="entry name" value="PIH1/Kintoun_subfamily"/>
</dbReference>
<dbReference type="PANTHER" id="PTHR22997">
    <property type="entry name" value="PIH1 DOMAIN-CONTAINING PROTEIN 1"/>
    <property type="match status" value="1"/>
</dbReference>
<dbReference type="GO" id="GO:0097255">
    <property type="term" value="C:R2TP complex"/>
    <property type="evidence" value="ECO:0007669"/>
    <property type="project" value="TreeGrafter"/>
</dbReference>
<organism evidence="4 5">
    <name type="scientific">Dracunculus medinensis</name>
    <name type="common">Guinea worm</name>
    <dbReference type="NCBI Taxonomy" id="318479"/>
    <lineage>
        <taxon>Eukaryota</taxon>
        <taxon>Metazoa</taxon>
        <taxon>Ecdysozoa</taxon>
        <taxon>Nematoda</taxon>
        <taxon>Chromadorea</taxon>
        <taxon>Rhabditida</taxon>
        <taxon>Spirurina</taxon>
        <taxon>Dracunculoidea</taxon>
        <taxon>Dracunculidae</taxon>
        <taxon>Dracunculus</taxon>
    </lineage>
</organism>
<comment type="function">
    <text evidence="2">Involved in the assembly of C/D box small nucleolar ribonucleoprotein (snoRNP) particles. Recruits the SWI/SNF complex to the core promoter of rRNA genes and enhances pre-rRNA transcription. Mediates interaction of TELO2 with the R2TP complex which is necessary for the stability of MTOR and SMG1. Positively regulates the assembly and activity of the mTORC1 complex.</text>
</comment>
<dbReference type="Proteomes" id="UP000274756">
    <property type="component" value="Unassembled WGS sequence"/>
</dbReference>
<comment type="similarity">
    <text evidence="1">Belongs to the PIH1 family.</text>
</comment>
<dbReference type="STRING" id="318479.A0A3P7QC68"/>
<dbReference type="EMBL" id="UYYG01000126">
    <property type="protein sequence ID" value="VDN53381.1"/>
    <property type="molecule type" value="Genomic_DNA"/>
</dbReference>
<evidence type="ECO:0000256" key="2">
    <source>
        <dbReference type="ARBA" id="ARBA00046233"/>
    </source>
</evidence>
<dbReference type="PANTHER" id="PTHR22997:SF0">
    <property type="entry name" value="PIH1 DOMAIN-CONTAINING PROTEIN 1"/>
    <property type="match status" value="1"/>
</dbReference>
<accession>A0A3P7QC68</accession>
<dbReference type="GO" id="GO:1990904">
    <property type="term" value="C:ribonucleoprotein complex"/>
    <property type="evidence" value="ECO:0007669"/>
    <property type="project" value="TreeGrafter"/>
</dbReference>
<dbReference type="InterPro" id="IPR012981">
    <property type="entry name" value="PIH1_N"/>
</dbReference>
<gene>
    <name evidence="4" type="ORF">DME_LOCUS3354</name>
</gene>
<name>A0A3P7QC68_DRAME</name>
<dbReference type="GO" id="GO:0005737">
    <property type="term" value="C:cytoplasm"/>
    <property type="evidence" value="ECO:0007669"/>
    <property type="project" value="TreeGrafter"/>
</dbReference>
<dbReference type="GO" id="GO:0000492">
    <property type="term" value="P:box C/D snoRNP assembly"/>
    <property type="evidence" value="ECO:0007669"/>
    <property type="project" value="TreeGrafter"/>
</dbReference>
<evidence type="ECO:0000313" key="5">
    <source>
        <dbReference type="Proteomes" id="UP000274756"/>
    </source>
</evidence>
<dbReference type="GO" id="GO:0006364">
    <property type="term" value="P:rRNA processing"/>
    <property type="evidence" value="ECO:0007669"/>
    <property type="project" value="TreeGrafter"/>
</dbReference>
<dbReference type="AlphaFoldDB" id="A0A3P7QC68"/>
<reference evidence="4 5" key="1">
    <citation type="submission" date="2018-11" db="EMBL/GenBank/DDBJ databases">
        <authorList>
            <consortium name="Pathogen Informatics"/>
        </authorList>
    </citation>
    <scope>NUCLEOTIDE SEQUENCE [LARGE SCALE GENOMIC DNA]</scope>
</reference>
<evidence type="ECO:0000313" key="4">
    <source>
        <dbReference type="EMBL" id="VDN53381.1"/>
    </source>
</evidence>
<feature type="domain" description="PIH1 N-terminal" evidence="3">
    <location>
        <begin position="4"/>
        <end position="133"/>
    </location>
</feature>
<proteinExistence type="inferred from homology"/>
<protein>
    <recommendedName>
        <fullName evidence="3">PIH1 N-terminal domain-containing protein</fullName>
    </recommendedName>
</protein>
<evidence type="ECO:0000256" key="1">
    <source>
        <dbReference type="ARBA" id="ARBA00008511"/>
    </source>
</evidence>
<dbReference type="Pfam" id="PF08190">
    <property type="entry name" value="PIH1"/>
    <property type="match status" value="1"/>
</dbReference>
<sequence>MFGESKCKLFLNICHCINVPRPIEDYDEDKIAEIIDSDDPGRYRIPLSVGELECIRDNRNENCAKIDIIVNSTFYAERLEISEFFRQLLLLILTDALDAKHKIKIDLKKAVQLKNRRVMGDLSTQRIKKEPANKFIQETVEPAEEENLIFDNYLPRNCLLFLKRGKEFELLIKFPKENTPIEDPKRLCLKINDDRLVLILDRRRTIADVYFPFKINYDNPNVELFVDKDTLRVTAAVVW</sequence>
<dbReference type="OrthoDB" id="5135119at2759"/>
<keyword evidence="5" id="KW-1185">Reference proteome</keyword>
<evidence type="ECO:0000259" key="3">
    <source>
        <dbReference type="Pfam" id="PF08190"/>
    </source>
</evidence>